<feature type="non-terminal residue" evidence="5">
    <location>
        <position position="549"/>
    </location>
</feature>
<name>A0A315W2X9_GAMAF</name>
<keyword evidence="3" id="KW-0732">Signal</keyword>
<feature type="domain" description="K Homology" evidence="4">
    <location>
        <begin position="213"/>
        <end position="284"/>
    </location>
</feature>
<sequence>SLIFLGFSLLLIAVSVLDGIQAASLLTPRPALPPGLVDLRRSEGTGSHLSTLWITEKQREQTPNSDFKLKGHSSQRYQNQRRLMVEIRAAPSIWLENKAIRSRTSESIHLKSLRMSDKEEMTLDGGLNVTLTLRLLMHGKEVGSIIGKKGETVKKMREESGARINISEGSSPERIVTITGPTEGIFRAFSMIAQKFEEDITAAMTNSNVTSKPPVTLRLVFPGSQCGSLIGKGGSKIKEIRETTGAQVQVAGDMLPDSTERAVTISGTPQAITQCVRHICSVMLESPPKGATIPYRPKVLPAGAHAVLAPQHSAQAFAIPGQYAFAHQDLTKLHQLAMQHIPLPSLGQSNPTFPGLDASAPTSTQELAIPNDFIGCIIGRQGSKINEIRQVSGAHIKIASATDGSAMRQVTISGSPASIGVAQYLINASLEMAKYTMQVASSATPIDLNMSFSQTVPTASSAATSMAVLAASSPTPSGINPSTLPAIQSPHYALPVSSLLGMKTLPFLTVHPAAASSLTQGLTPYTAKMSTSEAEKTFRLWVKPEYPPW</sequence>
<proteinExistence type="predicted"/>
<dbReference type="FunFam" id="3.30.1370.10:FF:000003">
    <property type="entry name" value="poly(RC)-binding protein 2 isoform X1"/>
    <property type="match status" value="1"/>
</dbReference>
<evidence type="ECO:0000256" key="2">
    <source>
        <dbReference type="PROSITE-ProRule" id="PRU00117"/>
    </source>
</evidence>
<dbReference type="PANTHER" id="PTHR10288">
    <property type="entry name" value="KH DOMAIN CONTAINING RNA BINDING PROTEIN"/>
    <property type="match status" value="1"/>
</dbReference>
<keyword evidence="2" id="KW-0694">RNA-binding</keyword>
<evidence type="ECO:0000256" key="3">
    <source>
        <dbReference type="SAM" id="SignalP"/>
    </source>
</evidence>
<dbReference type="FunFam" id="3.30.1370.10:FF:000002">
    <property type="entry name" value="poly(RC)-binding protein 2 isoform X1"/>
    <property type="match status" value="1"/>
</dbReference>
<gene>
    <name evidence="5" type="ORF">CCH79_00001322</name>
</gene>
<evidence type="ECO:0000313" key="5">
    <source>
        <dbReference type="EMBL" id="PWA26088.1"/>
    </source>
</evidence>
<dbReference type="PROSITE" id="PS50084">
    <property type="entry name" value="KH_TYPE_1"/>
    <property type="match status" value="3"/>
</dbReference>
<dbReference type="SUPFAM" id="SSF54791">
    <property type="entry name" value="Eukaryotic type KH-domain (KH-domain type I)"/>
    <property type="match status" value="3"/>
</dbReference>
<dbReference type="InterPro" id="IPR004087">
    <property type="entry name" value="KH_dom"/>
</dbReference>
<dbReference type="InterPro" id="IPR036612">
    <property type="entry name" value="KH_dom_type_1_sf"/>
</dbReference>
<feature type="chain" id="PRO_5016240627" description="K Homology domain-containing protein" evidence="3">
    <location>
        <begin position="23"/>
        <end position="549"/>
    </location>
</feature>
<reference evidence="5 6" key="1">
    <citation type="journal article" date="2018" name="G3 (Bethesda)">
        <title>A High-Quality Reference Genome for the Invasive Mosquitofish Gambusia affinis Using a Chicago Library.</title>
        <authorList>
            <person name="Hoffberg S.L."/>
            <person name="Troendle N.J."/>
            <person name="Glenn T.C."/>
            <person name="Mahmud O."/>
            <person name="Louha S."/>
            <person name="Chalopin D."/>
            <person name="Bennetzen J.L."/>
            <person name="Mauricio R."/>
        </authorList>
    </citation>
    <scope>NUCLEOTIDE SEQUENCE [LARGE SCALE GENOMIC DNA]</scope>
    <source>
        <strain evidence="5">NE01/NJP1002.9</strain>
        <tissue evidence="5">Muscle</tissue>
    </source>
</reference>
<evidence type="ECO:0000256" key="1">
    <source>
        <dbReference type="ARBA" id="ARBA00022737"/>
    </source>
</evidence>
<feature type="signal peptide" evidence="3">
    <location>
        <begin position="1"/>
        <end position="22"/>
    </location>
</feature>
<dbReference type="Proteomes" id="UP000250572">
    <property type="component" value="Unassembled WGS sequence"/>
</dbReference>
<feature type="non-terminal residue" evidence="5">
    <location>
        <position position="1"/>
    </location>
</feature>
<dbReference type="CDD" id="cd02396">
    <property type="entry name" value="KH-I_PCBP_rpt2"/>
    <property type="match status" value="1"/>
</dbReference>
<keyword evidence="1" id="KW-0677">Repeat</keyword>
<dbReference type="GO" id="GO:0003723">
    <property type="term" value="F:RNA binding"/>
    <property type="evidence" value="ECO:0007669"/>
    <property type="project" value="UniProtKB-UniRule"/>
</dbReference>
<dbReference type="Gene3D" id="3.30.1370.10">
    <property type="entry name" value="K Homology domain, type 1"/>
    <property type="match status" value="3"/>
</dbReference>
<feature type="domain" description="K Homology" evidence="4">
    <location>
        <begin position="361"/>
        <end position="431"/>
    </location>
</feature>
<accession>A0A315W2X9</accession>
<comment type="caution">
    <text evidence="5">The sequence shown here is derived from an EMBL/GenBank/DDBJ whole genome shotgun (WGS) entry which is preliminary data.</text>
</comment>
<organism evidence="5 6">
    <name type="scientific">Gambusia affinis</name>
    <name type="common">Western mosquitofish</name>
    <name type="synonym">Heterandria affinis</name>
    <dbReference type="NCBI Taxonomy" id="33528"/>
    <lineage>
        <taxon>Eukaryota</taxon>
        <taxon>Metazoa</taxon>
        <taxon>Chordata</taxon>
        <taxon>Craniata</taxon>
        <taxon>Vertebrata</taxon>
        <taxon>Euteleostomi</taxon>
        <taxon>Actinopterygii</taxon>
        <taxon>Neopterygii</taxon>
        <taxon>Teleostei</taxon>
        <taxon>Neoteleostei</taxon>
        <taxon>Acanthomorphata</taxon>
        <taxon>Ovalentaria</taxon>
        <taxon>Atherinomorphae</taxon>
        <taxon>Cyprinodontiformes</taxon>
        <taxon>Poeciliidae</taxon>
        <taxon>Poeciliinae</taxon>
        <taxon>Gambusia</taxon>
    </lineage>
</organism>
<evidence type="ECO:0000259" key="4">
    <source>
        <dbReference type="SMART" id="SM00322"/>
    </source>
</evidence>
<dbReference type="SMART" id="SM00322">
    <property type="entry name" value="KH"/>
    <property type="match status" value="3"/>
</dbReference>
<dbReference type="EMBL" id="NHOQ01001229">
    <property type="protein sequence ID" value="PWA26088.1"/>
    <property type="molecule type" value="Genomic_DNA"/>
</dbReference>
<dbReference type="AlphaFoldDB" id="A0A315W2X9"/>
<evidence type="ECO:0000313" key="6">
    <source>
        <dbReference type="Proteomes" id="UP000250572"/>
    </source>
</evidence>
<protein>
    <recommendedName>
        <fullName evidence="4">K Homology domain-containing protein</fullName>
    </recommendedName>
</protein>
<keyword evidence="6" id="KW-1185">Reference proteome</keyword>
<feature type="domain" description="K Homology" evidence="4">
    <location>
        <begin position="129"/>
        <end position="197"/>
    </location>
</feature>
<dbReference type="Pfam" id="PF00013">
    <property type="entry name" value="KH_1"/>
    <property type="match status" value="3"/>
</dbReference>
<dbReference type="InterPro" id="IPR004088">
    <property type="entry name" value="KH_dom_type_1"/>
</dbReference>